<feature type="chain" id="PRO_5037543770" evidence="9">
    <location>
        <begin position="26"/>
        <end position="419"/>
    </location>
</feature>
<feature type="domain" description="NlpC/P60" evidence="11">
    <location>
        <begin position="298"/>
        <end position="419"/>
    </location>
</feature>
<dbReference type="SUPFAM" id="SSF54001">
    <property type="entry name" value="Cysteine proteinases"/>
    <property type="match status" value="1"/>
</dbReference>
<dbReference type="Gene3D" id="3.10.350.10">
    <property type="entry name" value="LysM domain"/>
    <property type="match status" value="4"/>
</dbReference>
<evidence type="ECO:0000256" key="8">
    <source>
        <dbReference type="SAM" id="MobiDB-lite"/>
    </source>
</evidence>
<evidence type="ECO:0000256" key="4">
    <source>
        <dbReference type="ARBA" id="ARBA00022737"/>
    </source>
</evidence>
<feature type="domain" description="LysM" evidence="10">
    <location>
        <begin position="170"/>
        <end position="213"/>
    </location>
</feature>
<keyword evidence="2" id="KW-0645">Protease</keyword>
<evidence type="ECO:0000256" key="7">
    <source>
        <dbReference type="ARBA" id="ARBA00023316"/>
    </source>
</evidence>
<evidence type="ECO:0000256" key="3">
    <source>
        <dbReference type="ARBA" id="ARBA00022729"/>
    </source>
</evidence>
<dbReference type="GO" id="GO:0006508">
    <property type="term" value="P:proteolysis"/>
    <property type="evidence" value="ECO:0007669"/>
    <property type="project" value="UniProtKB-KW"/>
</dbReference>
<evidence type="ECO:0000259" key="11">
    <source>
        <dbReference type="PROSITE" id="PS51935"/>
    </source>
</evidence>
<dbReference type="InterPro" id="IPR036779">
    <property type="entry name" value="LysM_dom_sf"/>
</dbReference>
<dbReference type="SUPFAM" id="SSF54106">
    <property type="entry name" value="LysM domain"/>
    <property type="match status" value="4"/>
</dbReference>
<comment type="similarity">
    <text evidence="1">Belongs to the peptidase C40 family.</text>
</comment>
<evidence type="ECO:0000256" key="5">
    <source>
        <dbReference type="ARBA" id="ARBA00022801"/>
    </source>
</evidence>
<name>A0A942YWG8_9BACI</name>
<feature type="compositionally biased region" description="Pro residues" evidence="8">
    <location>
        <begin position="228"/>
        <end position="239"/>
    </location>
</feature>
<organism evidence="12 13">
    <name type="scientific">Neobacillus rhizophilus</name>
    <dbReference type="NCBI Taxonomy" id="2833579"/>
    <lineage>
        <taxon>Bacteria</taxon>
        <taxon>Bacillati</taxon>
        <taxon>Bacillota</taxon>
        <taxon>Bacilli</taxon>
        <taxon>Bacillales</taxon>
        <taxon>Bacillaceae</taxon>
        <taxon>Neobacillus</taxon>
    </lineage>
</organism>
<dbReference type="Proteomes" id="UP000679749">
    <property type="component" value="Unassembled WGS sequence"/>
</dbReference>
<proteinExistence type="inferred from homology"/>
<evidence type="ECO:0000313" key="13">
    <source>
        <dbReference type="Proteomes" id="UP000679749"/>
    </source>
</evidence>
<dbReference type="PANTHER" id="PTHR33734:SF22">
    <property type="entry name" value="MEMBRANE-BOUND LYTIC MUREIN TRANSGLYCOSYLASE D"/>
    <property type="match status" value="1"/>
</dbReference>
<dbReference type="InterPro" id="IPR018392">
    <property type="entry name" value="LysM"/>
</dbReference>
<keyword evidence="6" id="KW-0788">Thiol protease</keyword>
<reference evidence="12" key="1">
    <citation type="submission" date="2021-05" db="EMBL/GenBank/DDBJ databases">
        <title>Novel Bacillus species.</title>
        <authorList>
            <person name="Liu G."/>
        </authorList>
    </citation>
    <scope>NUCLEOTIDE SEQUENCE</scope>
    <source>
        <strain evidence="12">FJAT-49825</strain>
    </source>
</reference>
<dbReference type="Pfam" id="PF01476">
    <property type="entry name" value="LysM"/>
    <property type="match status" value="4"/>
</dbReference>
<evidence type="ECO:0000259" key="10">
    <source>
        <dbReference type="PROSITE" id="PS51782"/>
    </source>
</evidence>
<feature type="domain" description="LysM" evidence="10">
    <location>
        <begin position="244"/>
        <end position="287"/>
    </location>
</feature>
<evidence type="ECO:0000256" key="1">
    <source>
        <dbReference type="ARBA" id="ARBA00007074"/>
    </source>
</evidence>
<feature type="signal peptide" evidence="9">
    <location>
        <begin position="1"/>
        <end position="25"/>
    </location>
</feature>
<keyword evidence="3 9" id="KW-0732">Signal</keyword>
<dbReference type="SMART" id="SM00257">
    <property type="entry name" value="LysM"/>
    <property type="match status" value="4"/>
</dbReference>
<dbReference type="PROSITE" id="PS51782">
    <property type="entry name" value="LYSM"/>
    <property type="match status" value="4"/>
</dbReference>
<evidence type="ECO:0000256" key="9">
    <source>
        <dbReference type="SAM" id="SignalP"/>
    </source>
</evidence>
<dbReference type="PANTHER" id="PTHR33734">
    <property type="entry name" value="LYSM DOMAIN-CONTAINING GPI-ANCHORED PROTEIN 2"/>
    <property type="match status" value="1"/>
</dbReference>
<dbReference type="GO" id="GO:0008234">
    <property type="term" value="F:cysteine-type peptidase activity"/>
    <property type="evidence" value="ECO:0007669"/>
    <property type="project" value="UniProtKB-KW"/>
</dbReference>
<evidence type="ECO:0000256" key="2">
    <source>
        <dbReference type="ARBA" id="ARBA00022670"/>
    </source>
</evidence>
<dbReference type="GO" id="GO:0008932">
    <property type="term" value="F:lytic endotransglycosylase activity"/>
    <property type="evidence" value="ECO:0007669"/>
    <property type="project" value="TreeGrafter"/>
</dbReference>
<evidence type="ECO:0000313" key="12">
    <source>
        <dbReference type="EMBL" id="MBS4212671.1"/>
    </source>
</evidence>
<dbReference type="Pfam" id="PF00877">
    <property type="entry name" value="NLPC_P60"/>
    <property type="match status" value="1"/>
</dbReference>
<dbReference type="CDD" id="cd00118">
    <property type="entry name" value="LysM"/>
    <property type="match status" value="4"/>
</dbReference>
<dbReference type="Gene3D" id="3.90.1720.10">
    <property type="entry name" value="endopeptidase domain like (from Nostoc punctiforme)"/>
    <property type="match status" value="1"/>
</dbReference>
<dbReference type="RefSeq" id="WP_213117204.1">
    <property type="nucleotide sequence ID" value="NZ_JAGYPF010000002.1"/>
</dbReference>
<dbReference type="InterPro" id="IPR000064">
    <property type="entry name" value="NLP_P60_dom"/>
</dbReference>
<dbReference type="InterPro" id="IPR038765">
    <property type="entry name" value="Papain-like_cys_pep_sf"/>
</dbReference>
<feature type="region of interest" description="Disordered" evidence="8">
    <location>
        <begin position="215"/>
        <end position="240"/>
    </location>
</feature>
<dbReference type="GO" id="GO:0071555">
    <property type="term" value="P:cell wall organization"/>
    <property type="evidence" value="ECO:0007669"/>
    <property type="project" value="UniProtKB-KW"/>
</dbReference>
<comment type="caution">
    <text evidence="12">The sequence shown here is derived from an EMBL/GenBank/DDBJ whole genome shotgun (WGS) entry which is preliminary data.</text>
</comment>
<keyword evidence="13" id="KW-1185">Reference proteome</keyword>
<sequence>MSKTVVRALSTTALLSIAYAGAAHADTYKVQKGDTLSKIANTYKTTINDIKSLNGLSSDLIYAGQTLQIPGPGASAAPAPAPSPSVQPAATATYTVVKGDALIKIANRFSVTVGELQQWNSLSGTLIFPGQVLKVSNPNAGGAPAPGPVVVVPPPAPSTPAPAPSAAATQDYTIAPGDSLSKIALKFGTTVSQLKSLNGLSSDMIYAGQTLKVPGQSDAAQPSAPAVPAAPAPATPPPAASDVSDYVIKSGDTLGAIAAKFNITVQDLKALNNLTYDMIYAGQTLKVPGQTSVPAPAGDLGTQMISVGKSLMGIPYAWGGSTPSGFDCSGFIYYVANQAGYKIGRTSAAGYYDRSYYVDQPKVGDLVFFQNTYKQGISHIGIYLGNDQFIHANDGTGVTISNLKSTYYASHFAAFKRLY</sequence>
<dbReference type="PROSITE" id="PS51935">
    <property type="entry name" value="NLPC_P60"/>
    <property type="match status" value="1"/>
</dbReference>
<dbReference type="AlphaFoldDB" id="A0A942YWG8"/>
<feature type="domain" description="LysM" evidence="10">
    <location>
        <begin position="92"/>
        <end position="135"/>
    </location>
</feature>
<protein>
    <submittedName>
        <fullName evidence="12">LysM peptidoglycan-binding domain-containing protein</fullName>
    </submittedName>
</protein>
<accession>A0A942YWG8</accession>
<keyword evidence="5" id="KW-0378">Hydrolase</keyword>
<gene>
    <name evidence="12" type="ORF">KHA99_09450</name>
</gene>
<keyword evidence="7" id="KW-0961">Cell wall biogenesis/degradation</keyword>
<dbReference type="EMBL" id="JAGYPF010000002">
    <property type="protein sequence ID" value="MBS4212671.1"/>
    <property type="molecule type" value="Genomic_DNA"/>
</dbReference>
<keyword evidence="4" id="KW-0677">Repeat</keyword>
<evidence type="ECO:0000256" key="6">
    <source>
        <dbReference type="ARBA" id="ARBA00022807"/>
    </source>
</evidence>
<feature type="domain" description="LysM" evidence="10">
    <location>
        <begin position="26"/>
        <end position="69"/>
    </location>
</feature>